<dbReference type="GO" id="GO:0005634">
    <property type="term" value="C:nucleus"/>
    <property type="evidence" value="ECO:0007669"/>
    <property type="project" value="TreeGrafter"/>
</dbReference>
<keyword evidence="2" id="KW-0723">Serine/threonine-protein kinase</keyword>
<comment type="catalytic activity">
    <reaction evidence="8">
        <text>L-seryl-[protein] + ATP = O-phospho-L-seryl-[protein] + ADP + H(+)</text>
        <dbReference type="Rhea" id="RHEA:17989"/>
        <dbReference type="Rhea" id="RHEA-COMP:9863"/>
        <dbReference type="Rhea" id="RHEA-COMP:11604"/>
        <dbReference type="ChEBI" id="CHEBI:15378"/>
        <dbReference type="ChEBI" id="CHEBI:29999"/>
        <dbReference type="ChEBI" id="CHEBI:30616"/>
        <dbReference type="ChEBI" id="CHEBI:83421"/>
        <dbReference type="ChEBI" id="CHEBI:456216"/>
        <dbReference type="EC" id="2.7.11.1"/>
    </reaction>
</comment>
<dbReference type="InterPro" id="IPR011009">
    <property type="entry name" value="Kinase-like_dom_sf"/>
</dbReference>
<keyword evidence="13" id="KW-1185">Reference proteome</keyword>
<dbReference type="GO" id="GO:0000245">
    <property type="term" value="P:spliceosomal complex assembly"/>
    <property type="evidence" value="ECO:0007669"/>
    <property type="project" value="TreeGrafter"/>
</dbReference>
<feature type="compositionally biased region" description="Polar residues" evidence="10">
    <location>
        <begin position="451"/>
        <end position="463"/>
    </location>
</feature>
<keyword evidence="3" id="KW-0808">Transferase</keyword>
<dbReference type="PROSITE" id="PS50011">
    <property type="entry name" value="PROTEIN_KINASE_DOM"/>
    <property type="match status" value="1"/>
</dbReference>
<dbReference type="PROSITE" id="PS00108">
    <property type="entry name" value="PROTEIN_KINASE_ST"/>
    <property type="match status" value="1"/>
</dbReference>
<evidence type="ECO:0000259" key="11">
    <source>
        <dbReference type="PROSITE" id="PS50011"/>
    </source>
</evidence>
<dbReference type="HOGENOM" id="CLU_000288_81_9_1"/>
<dbReference type="Gene3D" id="1.10.510.10">
    <property type="entry name" value="Transferase(Phosphotransferase) domain 1"/>
    <property type="match status" value="2"/>
</dbReference>
<dbReference type="Ensembl" id="ENSLACT00000000018.1">
    <property type="protein sequence ID" value="ENSLACP00000000017.1"/>
    <property type="gene ID" value="ENSLACG00000000014.1"/>
</dbReference>
<dbReference type="GeneTree" id="ENSGT00940000157877"/>
<dbReference type="PANTHER" id="PTHR47634:SF24">
    <property type="entry name" value="SRSF PROTEIN KINASE 3-LIKE ISOFORM X1"/>
    <property type="match status" value="1"/>
</dbReference>
<evidence type="ECO:0000256" key="6">
    <source>
        <dbReference type="ARBA" id="ARBA00022840"/>
    </source>
</evidence>
<feature type="domain" description="Protein kinase" evidence="11">
    <location>
        <begin position="34"/>
        <end position="635"/>
    </location>
</feature>
<dbReference type="GO" id="GO:0005737">
    <property type="term" value="C:cytoplasm"/>
    <property type="evidence" value="ECO:0007669"/>
    <property type="project" value="TreeGrafter"/>
</dbReference>
<dbReference type="InterPro" id="IPR008271">
    <property type="entry name" value="Ser/Thr_kinase_AS"/>
</dbReference>
<feature type="binding site" evidence="9">
    <location>
        <position position="63"/>
    </location>
    <ligand>
        <name>ATP</name>
        <dbReference type="ChEBI" id="CHEBI:30616"/>
    </ligand>
</feature>
<dbReference type="AlphaFoldDB" id="H2ZRJ6"/>
<dbReference type="InterPro" id="IPR000719">
    <property type="entry name" value="Prot_kinase_dom"/>
</dbReference>
<keyword evidence="5" id="KW-0418">Kinase</keyword>
<feature type="region of interest" description="Disordered" evidence="10">
    <location>
        <begin position="445"/>
        <end position="475"/>
    </location>
</feature>
<reference evidence="13" key="1">
    <citation type="submission" date="2011-08" db="EMBL/GenBank/DDBJ databases">
        <title>The draft genome of Latimeria chalumnae.</title>
        <authorList>
            <person name="Di Palma F."/>
            <person name="Alfoldi J."/>
            <person name="Johnson J."/>
            <person name="Berlin A."/>
            <person name="Gnerre S."/>
            <person name="Jaffe D."/>
            <person name="MacCallum I."/>
            <person name="Young S."/>
            <person name="Walker B.J."/>
            <person name="Lander E."/>
            <person name="Lindblad-Toh K."/>
        </authorList>
    </citation>
    <scope>NUCLEOTIDE SEQUENCE [LARGE SCALE GENOMIC DNA]</scope>
    <source>
        <strain evidence="13">Wild caught</strain>
    </source>
</reference>
<dbReference type="EMBL" id="AFYH01170158">
    <property type="status" value="NOT_ANNOTATED_CDS"/>
    <property type="molecule type" value="Genomic_DNA"/>
</dbReference>
<dbReference type="PANTHER" id="PTHR47634">
    <property type="entry name" value="PROTEIN KINASE DOMAIN-CONTAINING PROTEIN-RELATED"/>
    <property type="match status" value="1"/>
</dbReference>
<dbReference type="GO" id="GO:0005524">
    <property type="term" value="F:ATP binding"/>
    <property type="evidence" value="ECO:0007669"/>
    <property type="project" value="UniProtKB-UniRule"/>
</dbReference>
<evidence type="ECO:0000256" key="9">
    <source>
        <dbReference type="PROSITE-ProRule" id="PRU10141"/>
    </source>
</evidence>
<evidence type="ECO:0000256" key="5">
    <source>
        <dbReference type="ARBA" id="ARBA00022777"/>
    </source>
</evidence>
<evidence type="ECO:0000256" key="2">
    <source>
        <dbReference type="ARBA" id="ARBA00022527"/>
    </source>
</evidence>
<dbReference type="SUPFAM" id="SSF56112">
    <property type="entry name" value="Protein kinase-like (PK-like)"/>
    <property type="match status" value="1"/>
</dbReference>
<dbReference type="EMBL" id="AFYH01170155">
    <property type="status" value="NOT_ANNOTATED_CDS"/>
    <property type="molecule type" value="Genomic_DNA"/>
</dbReference>
<sequence>MLELEEREEQEDPAEYCPGGYHPVNVGDIFNGRYQVHCKLGWGYFSTVWLCQDRQKKRFVAVKVSKSGYGFTQTAQDELSLLRCVRGGNRKDLHDQRIVQLFDDFKLIGKNGIHVCMVFELLGHHLRHWMHRCKHQGLPIPCAKRILQQVLQGLHHLHTKCKIIHADVKPENVLLCLSKEDIGQLASNTAVWTPTASQTAKTEGTNSPQVKDWGKVEMEKQVEPHHHQRKRSNIQQEICCYLQQFDASTLNPLDPTNAGKIAVKIADLGSACWVFLFLNVGLEEAILEKEKAQIYNIEIDRYKREKESECVCVASCERKFMTDLSQGNSIWIFAAIFPGRLESQHFLLRMKLLPTSEKKNKCFWKSSISVTSNGYKVYCITSMFFQGELCFLGCDREMFKKFWLFDKTVAFTYLIQEKCTQHLFYSPLKEQASLSVCLFLSSPPPQKDTENLPTAPTSASQSRIVKPADPPDVRNPPQSPLFLLTECGFFFYKYKHFSEEIQTRQYRALEVLLGAGYGTPADIWSTACMAFELVTGEYLFEPRVGTTFSRDEDHVAHIIELLGRIPAEVALSGTYSKKYFNRRGEERFTGRISFLCGSRVCRQMVLSEGGARLPPTPEGERITSMTLLSRLGDPC</sequence>
<keyword evidence="6 9" id="KW-0067">ATP-binding</keyword>
<evidence type="ECO:0000313" key="12">
    <source>
        <dbReference type="Ensembl" id="ENSLACP00000000017.1"/>
    </source>
</evidence>
<protein>
    <recommendedName>
        <fullName evidence="1">non-specific serine/threonine protein kinase</fullName>
        <ecNumber evidence="1">2.7.11.1</ecNumber>
    </recommendedName>
</protein>
<keyword evidence="4 9" id="KW-0547">Nucleotide-binding</keyword>
<reference evidence="12" key="3">
    <citation type="submission" date="2025-09" db="UniProtKB">
        <authorList>
            <consortium name="Ensembl"/>
        </authorList>
    </citation>
    <scope>IDENTIFICATION</scope>
</reference>
<dbReference type="GO" id="GO:0035556">
    <property type="term" value="P:intracellular signal transduction"/>
    <property type="evidence" value="ECO:0007669"/>
    <property type="project" value="TreeGrafter"/>
</dbReference>
<dbReference type="PROSITE" id="PS00107">
    <property type="entry name" value="PROTEIN_KINASE_ATP"/>
    <property type="match status" value="1"/>
</dbReference>
<dbReference type="GO" id="GO:0004674">
    <property type="term" value="F:protein serine/threonine kinase activity"/>
    <property type="evidence" value="ECO:0007669"/>
    <property type="project" value="UniProtKB-KW"/>
</dbReference>
<evidence type="ECO:0000256" key="7">
    <source>
        <dbReference type="ARBA" id="ARBA00047899"/>
    </source>
</evidence>
<accession>H2ZRJ6</accession>
<dbReference type="EMBL" id="AFYH01170156">
    <property type="status" value="NOT_ANNOTATED_CDS"/>
    <property type="molecule type" value="Genomic_DNA"/>
</dbReference>
<evidence type="ECO:0000256" key="3">
    <source>
        <dbReference type="ARBA" id="ARBA00022679"/>
    </source>
</evidence>
<dbReference type="eggNOG" id="KOG1290">
    <property type="taxonomic scope" value="Eukaryota"/>
</dbReference>
<comment type="catalytic activity">
    <reaction evidence="7">
        <text>L-threonyl-[protein] + ATP = O-phospho-L-threonyl-[protein] + ADP + H(+)</text>
        <dbReference type="Rhea" id="RHEA:46608"/>
        <dbReference type="Rhea" id="RHEA-COMP:11060"/>
        <dbReference type="Rhea" id="RHEA-COMP:11605"/>
        <dbReference type="ChEBI" id="CHEBI:15378"/>
        <dbReference type="ChEBI" id="CHEBI:30013"/>
        <dbReference type="ChEBI" id="CHEBI:30616"/>
        <dbReference type="ChEBI" id="CHEBI:61977"/>
        <dbReference type="ChEBI" id="CHEBI:456216"/>
        <dbReference type="EC" id="2.7.11.1"/>
    </reaction>
</comment>
<dbReference type="EMBL" id="AFYH01170157">
    <property type="status" value="NOT_ANNOTATED_CDS"/>
    <property type="molecule type" value="Genomic_DNA"/>
</dbReference>
<evidence type="ECO:0000256" key="1">
    <source>
        <dbReference type="ARBA" id="ARBA00012513"/>
    </source>
</evidence>
<evidence type="ECO:0000256" key="10">
    <source>
        <dbReference type="SAM" id="MobiDB-lite"/>
    </source>
</evidence>
<dbReference type="SMART" id="SM00220">
    <property type="entry name" value="S_TKc"/>
    <property type="match status" value="1"/>
</dbReference>
<dbReference type="Pfam" id="PF00069">
    <property type="entry name" value="Pkinase"/>
    <property type="match status" value="2"/>
</dbReference>
<evidence type="ECO:0000256" key="4">
    <source>
        <dbReference type="ARBA" id="ARBA00022741"/>
    </source>
</evidence>
<evidence type="ECO:0000256" key="8">
    <source>
        <dbReference type="ARBA" id="ARBA00048679"/>
    </source>
</evidence>
<dbReference type="InterPro" id="IPR051334">
    <property type="entry name" value="SRPK"/>
</dbReference>
<dbReference type="EMBL" id="AFYH01170154">
    <property type="status" value="NOT_ANNOTATED_CDS"/>
    <property type="molecule type" value="Genomic_DNA"/>
</dbReference>
<dbReference type="FunFam" id="3.30.200.20:FF:000770">
    <property type="entry name" value="SRSF protein kinase 2"/>
    <property type="match status" value="1"/>
</dbReference>
<dbReference type="InterPro" id="IPR017441">
    <property type="entry name" value="Protein_kinase_ATP_BS"/>
</dbReference>
<dbReference type="EC" id="2.7.11.1" evidence="1"/>
<dbReference type="OMA" id="CHGRENT"/>
<dbReference type="GO" id="GO:0050684">
    <property type="term" value="P:regulation of mRNA processing"/>
    <property type="evidence" value="ECO:0007669"/>
    <property type="project" value="TreeGrafter"/>
</dbReference>
<dbReference type="Proteomes" id="UP000008672">
    <property type="component" value="Unassembled WGS sequence"/>
</dbReference>
<dbReference type="InParanoid" id="H2ZRJ6"/>
<dbReference type="Bgee" id="ENSLACG00000000014">
    <property type="expression patterns" value="Expressed in muscle tissue and 2 other cell types or tissues"/>
</dbReference>
<name>H2ZRJ6_LATCH</name>
<reference evidence="12" key="2">
    <citation type="submission" date="2025-08" db="UniProtKB">
        <authorList>
            <consortium name="Ensembl"/>
        </authorList>
    </citation>
    <scope>IDENTIFICATION</scope>
</reference>
<evidence type="ECO:0000313" key="13">
    <source>
        <dbReference type="Proteomes" id="UP000008672"/>
    </source>
</evidence>
<dbReference type="STRING" id="7897.ENSLACP00000000017"/>
<dbReference type="Gene3D" id="3.30.200.20">
    <property type="entry name" value="Phosphorylase Kinase, domain 1"/>
    <property type="match status" value="1"/>
</dbReference>
<proteinExistence type="predicted"/>
<organism evidence="12 13">
    <name type="scientific">Latimeria chalumnae</name>
    <name type="common">Coelacanth</name>
    <dbReference type="NCBI Taxonomy" id="7897"/>
    <lineage>
        <taxon>Eukaryota</taxon>
        <taxon>Metazoa</taxon>
        <taxon>Chordata</taxon>
        <taxon>Craniata</taxon>
        <taxon>Vertebrata</taxon>
        <taxon>Euteleostomi</taxon>
        <taxon>Coelacanthiformes</taxon>
        <taxon>Coelacanthidae</taxon>
        <taxon>Latimeria</taxon>
    </lineage>
</organism>
<dbReference type="FunFam" id="1.10.510.10:FF:000275">
    <property type="entry name" value="SRSF protein kinase 2 isoform X3"/>
    <property type="match status" value="1"/>
</dbReference>